<accession>A0AAV4XPD1</accession>
<protein>
    <submittedName>
        <fullName evidence="1">Uncharacterized protein</fullName>
    </submittedName>
</protein>
<reference evidence="1 2" key="1">
    <citation type="submission" date="2021-06" db="EMBL/GenBank/DDBJ databases">
        <title>Caerostris extrusa draft genome.</title>
        <authorList>
            <person name="Kono N."/>
            <person name="Arakawa K."/>
        </authorList>
    </citation>
    <scope>NUCLEOTIDE SEQUENCE [LARGE SCALE GENOMIC DNA]</scope>
</reference>
<sequence length="107" mass="12701">MRLIQLKFGIRERLHIPFHNYSRRHIYWNNGLKSFISITRQIKEIVVQKEIADHCIDAESEVGVTTTRIENRVITTLFSDQDVFLNDVSHHVTGKTRKTYIHNRNQN</sequence>
<dbReference type="EMBL" id="BPLR01000721">
    <property type="protein sequence ID" value="GIY96972.1"/>
    <property type="molecule type" value="Genomic_DNA"/>
</dbReference>
<evidence type="ECO:0000313" key="2">
    <source>
        <dbReference type="Proteomes" id="UP001054945"/>
    </source>
</evidence>
<dbReference type="AlphaFoldDB" id="A0AAV4XPD1"/>
<dbReference type="Proteomes" id="UP001054945">
    <property type="component" value="Unassembled WGS sequence"/>
</dbReference>
<proteinExistence type="predicted"/>
<comment type="caution">
    <text evidence="1">The sequence shown here is derived from an EMBL/GenBank/DDBJ whole genome shotgun (WGS) entry which is preliminary data.</text>
</comment>
<gene>
    <name evidence="1" type="ORF">CEXT_263191</name>
</gene>
<name>A0AAV4XPD1_CAEEX</name>
<organism evidence="1 2">
    <name type="scientific">Caerostris extrusa</name>
    <name type="common">Bark spider</name>
    <name type="synonym">Caerostris bankana</name>
    <dbReference type="NCBI Taxonomy" id="172846"/>
    <lineage>
        <taxon>Eukaryota</taxon>
        <taxon>Metazoa</taxon>
        <taxon>Ecdysozoa</taxon>
        <taxon>Arthropoda</taxon>
        <taxon>Chelicerata</taxon>
        <taxon>Arachnida</taxon>
        <taxon>Araneae</taxon>
        <taxon>Araneomorphae</taxon>
        <taxon>Entelegynae</taxon>
        <taxon>Araneoidea</taxon>
        <taxon>Araneidae</taxon>
        <taxon>Caerostris</taxon>
    </lineage>
</organism>
<keyword evidence="2" id="KW-1185">Reference proteome</keyword>
<evidence type="ECO:0000313" key="1">
    <source>
        <dbReference type="EMBL" id="GIY96972.1"/>
    </source>
</evidence>